<feature type="transmembrane region" description="Helical" evidence="1">
    <location>
        <begin position="295"/>
        <end position="314"/>
    </location>
</feature>
<keyword evidence="1" id="KW-1133">Transmembrane helix</keyword>
<evidence type="ECO:0000313" key="4">
    <source>
        <dbReference type="Proteomes" id="UP000054859"/>
    </source>
</evidence>
<feature type="transmembrane region" description="Helical" evidence="1">
    <location>
        <begin position="12"/>
        <end position="35"/>
    </location>
</feature>
<dbReference type="Proteomes" id="UP000054859">
    <property type="component" value="Unassembled WGS sequence"/>
</dbReference>
<keyword evidence="1" id="KW-0472">Membrane</keyword>
<geneLocation type="plasmid" evidence="3 5">
    <name>11</name>
</geneLocation>
<keyword evidence="3" id="KW-0614">Plasmid</keyword>
<dbReference type="KEGG" id="ladl:NCTC12735_00718"/>
<dbReference type="AlphaFoldDB" id="A0A0W0R3X0"/>
<keyword evidence="1" id="KW-0812">Transmembrane</keyword>
<reference evidence="2 4" key="1">
    <citation type="submission" date="2015-11" db="EMBL/GenBank/DDBJ databases">
        <title>Identification of large and diverse effector repertoires of 38 Legionella species.</title>
        <authorList>
            <person name="Burstein D."/>
            <person name="Amaro F."/>
            <person name="Zusman T."/>
            <person name="Lifshitz Z."/>
            <person name="Cohen O."/>
            <person name="Gilbert J.A."/>
            <person name="Pupko T."/>
            <person name="Shuman H.A."/>
            <person name="Segal G."/>
        </authorList>
    </citation>
    <scope>NUCLEOTIDE SEQUENCE [LARGE SCALE GENOMIC DNA]</scope>
    <source>
        <strain evidence="2 4">1762-AUS-E</strain>
    </source>
</reference>
<dbReference type="STRING" id="45056.Lade_0397"/>
<accession>A0A0W0R3X0</accession>
<dbReference type="Proteomes" id="UP000281170">
    <property type="component" value="Plasmid 11"/>
</dbReference>
<evidence type="ECO:0000313" key="2">
    <source>
        <dbReference type="EMBL" id="KTC65739.1"/>
    </source>
</evidence>
<protein>
    <submittedName>
        <fullName evidence="2">LphB</fullName>
    </submittedName>
</protein>
<dbReference type="PATRIC" id="fig|45056.6.peg.409"/>
<keyword evidence="4" id="KW-1185">Reference proteome</keyword>
<feature type="transmembrane region" description="Helical" evidence="1">
    <location>
        <begin position="143"/>
        <end position="165"/>
    </location>
</feature>
<sequence>MIKDRLTFKKISIAAFLCFLFIYLFVLQLIAIWPFTVDDMYIPLRYARNWSEGYGLVWNINEPPVEGYTSFIFLALGKFAIQMGLNPVFVLKIAGAVGLFITFIGIYLISRLWFTPLIALIPSFWMLFYKGQIIWSVSGFETTVYQSIFCFSVYFILKGLGHLAYPQKRGPLVKVYWIMAGILLGLGAMTRPEMPGFVALFLVLMWMDKPRTAPVFYRNLLYFIASFIFIFAPYFIWRWTYFGHLFPNSVSCKGLSSFTELSLDKDYLILIYPLFLLIFPAIVQEIKNHSRKHYFLWIPSVVYGVLLIGADPIVAFYTRLFLPVYILLLPLVLLGIRFYFRRYLASYEKTSFIWLASVLLALFFIPGMKLNEYRFFTIDPQKGENLRLQVVDWLNNNVEKNATVVLGDTGLIPYKSSLKIIDSYCLNNLTMGMDRSAQRIENFCKKTLKESPQIIILTSLREKQTTYAPADACIQPFLLKDDKYQLVKTFSTHEGSGYTYEVFKRMK</sequence>
<dbReference type="EMBL" id="LR134420">
    <property type="protein sequence ID" value="VEH85095.1"/>
    <property type="molecule type" value="Genomic_DNA"/>
</dbReference>
<organism evidence="2 4">
    <name type="scientific">Legionella adelaidensis</name>
    <dbReference type="NCBI Taxonomy" id="45056"/>
    <lineage>
        <taxon>Bacteria</taxon>
        <taxon>Pseudomonadati</taxon>
        <taxon>Pseudomonadota</taxon>
        <taxon>Gammaproteobacteria</taxon>
        <taxon>Legionellales</taxon>
        <taxon>Legionellaceae</taxon>
        <taxon>Legionella</taxon>
    </lineage>
</organism>
<dbReference type="EMBL" id="LNKA01000001">
    <property type="protein sequence ID" value="KTC65739.1"/>
    <property type="molecule type" value="Genomic_DNA"/>
</dbReference>
<feature type="transmembrane region" description="Helical" evidence="1">
    <location>
        <begin position="219"/>
        <end position="237"/>
    </location>
</feature>
<feature type="transmembrane region" description="Helical" evidence="1">
    <location>
        <begin position="88"/>
        <end position="107"/>
    </location>
</feature>
<name>A0A0W0R3X0_9GAMM</name>
<feature type="transmembrane region" description="Helical" evidence="1">
    <location>
        <begin position="320"/>
        <end position="340"/>
    </location>
</feature>
<proteinExistence type="predicted"/>
<reference evidence="3 5" key="2">
    <citation type="submission" date="2018-12" db="EMBL/GenBank/DDBJ databases">
        <authorList>
            <consortium name="Pathogen Informatics"/>
        </authorList>
    </citation>
    <scope>NUCLEOTIDE SEQUENCE [LARGE SCALE GENOMIC DNA]</scope>
    <source>
        <strain evidence="3 5">NCTC12735</strain>
        <plasmid evidence="5">11</plasmid>
    </source>
</reference>
<feature type="transmembrane region" description="Helical" evidence="1">
    <location>
        <begin position="113"/>
        <end position="131"/>
    </location>
</feature>
<feature type="transmembrane region" description="Helical" evidence="1">
    <location>
        <begin position="267"/>
        <end position="283"/>
    </location>
</feature>
<gene>
    <name evidence="2" type="ORF">Lade_0397</name>
    <name evidence="3" type="ORF">NCTC12735_00718</name>
</gene>
<evidence type="ECO:0000313" key="3">
    <source>
        <dbReference type="EMBL" id="VEH85095.1"/>
    </source>
</evidence>
<feature type="transmembrane region" description="Helical" evidence="1">
    <location>
        <begin position="352"/>
        <end position="370"/>
    </location>
</feature>
<evidence type="ECO:0000313" key="5">
    <source>
        <dbReference type="Proteomes" id="UP000281170"/>
    </source>
</evidence>
<evidence type="ECO:0000256" key="1">
    <source>
        <dbReference type="SAM" id="Phobius"/>
    </source>
</evidence>
<dbReference type="OrthoDB" id="5492344at2"/>